<dbReference type="InterPro" id="IPR024607">
    <property type="entry name" value="Sulfatase_CS"/>
</dbReference>
<dbReference type="PROSITE" id="PS00149">
    <property type="entry name" value="SULFATASE_2"/>
    <property type="match status" value="1"/>
</dbReference>
<keyword evidence="2" id="KW-0479">Metal-binding</keyword>
<evidence type="ECO:0000259" key="5">
    <source>
        <dbReference type="Pfam" id="PF00884"/>
    </source>
</evidence>
<dbReference type="eggNOG" id="COG3119">
    <property type="taxonomic scope" value="Bacteria"/>
</dbReference>
<evidence type="ECO:0000256" key="2">
    <source>
        <dbReference type="ARBA" id="ARBA00022723"/>
    </source>
</evidence>
<sequence>MLISNNFIYLEIASVNLPSVKKSLLAGLIATSCLVPPIAANAGGTPEKPNVLLIVMDDLGTGQLDFVLDSLDVNELSKRPAPSRYDGDINKMVEAARIAMPNVSEMAAGGIKMTNAFVAHPVCGPSRAGIFTGRSPASFGTYSNDDAMLGIPEDIKLLPALFQEDGYATASIGKWHNAKVIKKPKIAEDKQTRDYHDNMISTPEPGFAPHERGFDYAYSYYASGAALWNSPAIWRNGENVPAPGYITHLLTDETIKFIDGHKDKPFFINLSYSVPHIPLEEASPAKYMDKFNTGNVEADKYFAALNAADEGIGKIITTLKENGELENTLIFFISDNGAVHESPMPMNAMDKGFKGQMFNGGVSVPFVAYWPGHIPAGKQSDAMVSAIDILPTALQSAGITIPDSLKVEGKNIMPLLQGKTQKSPHQYLYWTGPGTKHYSEENQDFWHGYHEWITYQRKEAPKNPNLEKLSKGSWAVRDGEWALYFYDDGTNQPKLFNDKQDPSESIDLASKYPEKVKQLKSAYYQWVKDQPKPVVWGQDRYQVLVDSAK</sequence>
<dbReference type="InterPro" id="IPR017850">
    <property type="entry name" value="Alkaline_phosphatase_core_sf"/>
</dbReference>
<evidence type="ECO:0000256" key="1">
    <source>
        <dbReference type="ARBA" id="ARBA00008779"/>
    </source>
</evidence>
<dbReference type="EMBL" id="ABXV02000043">
    <property type="protein sequence ID" value="EFB70948.1"/>
    <property type="molecule type" value="Genomic_DNA"/>
</dbReference>
<dbReference type="HOGENOM" id="CLU_006332_10_2_6"/>
<protein>
    <submittedName>
        <fullName evidence="6">Arylsulfatase</fullName>
        <ecNumber evidence="6">3.1.6.-</ecNumber>
    </submittedName>
</protein>
<accession>D1P6M6</accession>
<gene>
    <name evidence="6" type="ORF">PROVRUST_07828</name>
</gene>
<proteinExistence type="inferred from homology"/>
<dbReference type="STRING" id="500637.PROVRUST_07828"/>
<name>D1P6M6_9GAMM</name>
<dbReference type="InterPro" id="IPR000917">
    <property type="entry name" value="Sulfatase_N"/>
</dbReference>
<dbReference type="PROSITE" id="PS00523">
    <property type="entry name" value="SULFATASE_1"/>
    <property type="match status" value="1"/>
</dbReference>
<dbReference type="GO" id="GO:0046872">
    <property type="term" value="F:metal ion binding"/>
    <property type="evidence" value="ECO:0007669"/>
    <property type="project" value="UniProtKB-KW"/>
</dbReference>
<dbReference type="AlphaFoldDB" id="D1P6M6"/>
<dbReference type="PANTHER" id="PTHR42693:SF53">
    <property type="entry name" value="ENDO-4-O-SULFATASE"/>
    <property type="match status" value="1"/>
</dbReference>
<dbReference type="Pfam" id="PF00884">
    <property type="entry name" value="Sulfatase"/>
    <property type="match status" value="1"/>
</dbReference>
<organism evidence="6 7">
    <name type="scientific">Providencia rustigianii DSM 4541</name>
    <dbReference type="NCBI Taxonomy" id="500637"/>
    <lineage>
        <taxon>Bacteria</taxon>
        <taxon>Pseudomonadati</taxon>
        <taxon>Pseudomonadota</taxon>
        <taxon>Gammaproteobacteria</taxon>
        <taxon>Enterobacterales</taxon>
        <taxon>Morganellaceae</taxon>
        <taxon>Providencia</taxon>
    </lineage>
</organism>
<dbReference type="Gene3D" id="3.40.720.10">
    <property type="entry name" value="Alkaline Phosphatase, subunit A"/>
    <property type="match status" value="1"/>
</dbReference>
<reference evidence="6" key="1">
    <citation type="submission" date="2009-12" db="EMBL/GenBank/DDBJ databases">
        <authorList>
            <person name="Weinstock G."/>
            <person name="Sodergren E."/>
            <person name="Clifton S."/>
            <person name="Fulton L."/>
            <person name="Fulton B."/>
            <person name="Courtney L."/>
            <person name="Fronick C."/>
            <person name="Harrison M."/>
            <person name="Strong C."/>
            <person name="Farmer C."/>
            <person name="Delahaunty K."/>
            <person name="Markovic C."/>
            <person name="Hall O."/>
            <person name="Minx P."/>
            <person name="Tomlinson C."/>
            <person name="Mitreva M."/>
            <person name="Nelson J."/>
            <person name="Hou S."/>
            <person name="Wollam A."/>
            <person name="Pepin K.H."/>
            <person name="Johnson M."/>
            <person name="Bhonagiri V."/>
            <person name="Nash W.E."/>
            <person name="Warren W."/>
            <person name="Chinwalla A."/>
            <person name="Mardis E.R."/>
            <person name="Wilson R.K."/>
        </authorList>
    </citation>
    <scope>NUCLEOTIDE SEQUENCE [LARGE SCALE GENOMIC DNA]</scope>
    <source>
        <strain evidence="6">DSM 4541</strain>
    </source>
</reference>
<evidence type="ECO:0000256" key="3">
    <source>
        <dbReference type="ARBA" id="ARBA00022801"/>
    </source>
</evidence>
<comment type="similarity">
    <text evidence="1">Belongs to the sulfatase family.</text>
</comment>
<feature type="domain" description="Sulfatase N-terminal" evidence="5">
    <location>
        <begin position="49"/>
        <end position="399"/>
    </location>
</feature>
<evidence type="ECO:0000313" key="6">
    <source>
        <dbReference type="EMBL" id="EFB70948.1"/>
    </source>
</evidence>
<evidence type="ECO:0000256" key="4">
    <source>
        <dbReference type="ARBA" id="ARBA00022837"/>
    </source>
</evidence>
<keyword evidence="4" id="KW-0106">Calcium</keyword>
<dbReference type="InterPro" id="IPR050738">
    <property type="entry name" value="Sulfatase"/>
</dbReference>
<comment type="caution">
    <text evidence="6">The sequence shown here is derived from an EMBL/GenBank/DDBJ whole genome shotgun (WGS) entry which is preliminary data.</text>
</comment>
<dbReference type="EC" id="3.1.6.-" evidence="6"/>
<dbReference type="SUPFAM" id="SSF53649">
    <property type="entry name" value="Alkaline phosphatase-like"/>
    <property type="match status" value="1"/>
</dbReference>
<dbReference type="PANTHER" id="PTHR42693">
    <property type="entry name" value="ARYLSULFATASE FAMILY MEMBER"/>
    <property type="match status" value="1"/>
</dbReference>
<keyword evidence="3 6" id="KW-0378">Hydrolase</keyword>
<dbReference type="GO" id="GO:0004065">
    <property type="term" value="F:arylsulfatase activity"/>
    <property type="evidence" value="ECO:0007669"/>
    <property type="project" value="TreeGrafter"/>
</dbReference>
<evidence type="ECO:0000313" key="7">
    <source>
        <dbReference type="Proteomes" id="UP000005512"/>
    </source>
</evidence>
<dbReference type="Proteomes" id="UP000005512">
    <property type="component" value="Unassembled WGS sequence"/>
</dbReference>
<dbReference type="Gene3D" id="3.30.1120.10">
    <property type="match status" value="1"/>
</dbReference>
<keyword evidence="7" id="KW-1185">Reference proteome</keyword>